<evidence type="ECO:0000313" key="1">
    <source>
        <dbReference type="EMBL" id="KAJ7394201.1"/>
    </source>
</evidence>
<proteinExistence type="predicted"/>
<comment type="caution">
    <text evidence="1">The sequence shown here is derived from an EMBL/GenBank/DDBJ whole genome shotgun (WGS) entry which is preliminary data.</text>
</comment>
<dbReference type="Pfam" id="PF18758">
    <property type="entry name" value="KDZ"/>
    <property type="match status" value="1"/>
</dbReference>
<dbReference type="PANTHER" id="PTHR33104">
    <property type="entry name" value="SI:DKEY-29D5.2"/>
    <property type="match status" value="1"/>
</dbReference>
<reference evidence="1" key="1">
    <citation type="submission" date="2023-01" db="EMBL/GenBank/DDBJ databases">
        <title>Genome assembly of the deep-sea coral Lophelia pertusa.</title>
        <authorList>
            <person name="Herrera S."/>
            <person name="Cordes E."/>
        </authorList>
    </citation>
    <scope>NUCLEOTIDE SEQUENCE</scope>
    <source>
        <strain evidence="1">USNM1676648</strain>
        <tissue evidence="1">Polyp</tissue>
    </source>
</reference>
<dbReference type="InterPro" id="IPR040521">
    <property type="entry name" value="KDZ"/>
</dbReference>
<accession>A0A9X0A699</accession>
<dbReference type="PANTHER" id="PTHR33104:SF2">
    <property type="entry name" value="CXC3 LIKE CYSTEINE CLUSTER DOMAIN-CONTAINING PROTEIN"/>
    <property type="match status" value="1"/>
</dbReference>
<gene>
    <name evidence="1" type="ORF">OS493_000003</name>
</gene>
<evidence type="ECO:0000313" key="2">
    <source>
        <dbReference type="Proteomes" id="UP001163046"/>
    </source>
</evidence>
<dbReference type="Proteomes" id="UP001163046">
    <property type="component" value="Unassembled WGS sequence"/>
</dbReference>
<protein>
    <submittedName>
        <fullName evidence="1">Uncharacterized protein</fullName>
    </submittedName>
</protein>
<dbReference type="EMBL" id="MU825396">
    <property type="protein sequence ID" value="KAJ7394201.1"/>
    <property type="molecule type" value="Genomic_DNA"/>
</dbReference>
<dbReference type="AlphaFoldDB" id="A0A9X0A699"/>
<dbReference type="OrthoDB" id="5983814at2759"/>
<name>A0A9X0A699_9CNID</name>
<sequence>MPHGLAQWAVNMYQGELYGYANYIHLKKMIPAGVMYFWEDIVCKYWKWAEKAGGMEGSGMRPALSVMHAKAHNWTCQVIWGGRLQDGSACSTEVEAFQGNSNSVMRLQDEIEMLVSAIEQTTHSMNRLADSSKQRTRLRKKYLQNKSKLSSQLEKYNVAISEHEDSR</sequence>
<organism evidence="1 2">
    <name type="scientific">Desmophyllum pertusum</name>
    <dbReference type="NCBI Taxonomy" id="174260"/>
    <lineage>
        <taxon>Eukaryota</taxon>
        <taxon>Metazoa</taxon>
        <taxon>Cnidaria</taxon>
        <taxon>Anthozoa</taxon>
        <taxon>Hexacorallia</taxon>
        <taxon>Scleractinia</taxon>
        <taxon>Caryophylliina</taxon>
        <taxon>Caryophylliidae</taxon>
        <taxon>Desmophyllum</taxon>
    </lineage>
</organism>
<keyword evidence="2" id="KW-1185">Reference proteome</keyword>